<dbReference type="KEGG" id="kne:92178796"/>
<feature type="compositionally biased region" description="Basic and acidic residues" evidence="5">
    <location>
        <begin position="1155"/>
        <end position="1166"/>
    </location>
</feature>
<gene>
    <name evidence="7" type="ORF">IAR55_001537</name>
</gene>
<evidence type="ECO:0000256" key="4">
    <source>
        <dbReference type="ARBA" id="ARBA00022927"/>
    </source>
</evidence>
<keyword evidence="3" id="KW-0963">Cytoplasm</keyword>
<protein>
    <recommendedName>
        <fullName evidence="6">CNH domain-containing protein</fullName>
    </recommendedName>
</protein>
<dbReference type="GeneID" id="92178796"/>
<dbReference type="PANTHER" id="PTHR12894">
    <property type="entry name" value="CNH DOMAIN CONTAINING"/>
    <property type="match status" value="1"/>
</dbReference>
<keyword evidence="4" id="KW-0653">Protein transport</keyword>
<comment type="subcellular location">
    <subcellularLocation>
        <location evidence="1">Cytoplasm</location>
    </subcellularLocation>
</comment>
<organism evidence="7 8">
    <name type="scientific">Kwoniella newhampshirensis</name>
    <dbReference type="NCBI Taxonomy" id="1651941"/>
    <lineage>
        <taxon>Eukaryota</taxon>
        <taxon>Fungi</taxon>
        <taxon>Dikarya</taxon>
        <taxon>Basidiomycota</taxon>
        <taxon>Agaricomycotina</taxon>
        <taxon>Tremellomycetes</taxon>
        <taxon>Tremellales</taxon>
        <taxon>Cryptococcaceae</taxon>
        <taxon>Kwoniella</taxon>
    </lineage>
</organism>
<dbReference type="InterPro" id="IPR032914">
    <property type="entry name" value="Vam6/VPS39/TRAP1"/>
</dbReference>
<keyword evidence="8" id="KW-1185">Reference proteome</keyword>
<feature type="compositionally biased region" description="Basic and acidic residues" evidence="5">
    <location>
        <begin position="1131"/>
        <end position="1143"/>
    </location>
</feature>
<dbReference type="AlphaFoldDB" id="A0AAW0Z2G0"/>
<dbReference type="PROSITE" id="PS50219">
    <property type="entry name" value="CNH"/>
    <property type="match status" value="1"/>
</dbReference>
<feature type="region of interest" description="Disordered" evidence="5">
    <location>
        <begin position="428"/>
        <end position="488"/>
    </location>
</feature>
<keyword evidence="2" id="KW-0813">Transport</keyword>
<proteinExistence type="predicted"/>
<evidence type="ECO:0000256" key="1">
    <source>
        <dbReference type="ARBA" id="ARBA00004496"/>
    </source>
</evidence>
<dbReference type="EMBL" id="JBCAWK010000003">
    <property type="protein sequence ID" value="KAK8864291.1"/>
    <property type="molecule type" value="Genomic_DNA"/>
</dbReference>
<feature type="region of interest" description="Disordered" evidence="5">
    <location>
        <begin position="1119"/>
        <end position="1191"/>
    </location>
</feature>
<evidence type="ECO:0000313" key="8">
    <source>
        <dbReference type="Proteomes" id="UP001388673"/>
    </source>
</evidence>
<evidence type="ECO:0000313" key="7">
    <source>
        <dbReference type="EMBL" id="KAK8864291.1"/>
    </source>
</evidence>
<reference evidence="7 8" key="1">
    <citation type="journal article" date="2024" name="bioRxiv">
        <title>Comparative genomics of Cryptococcus and Kwoniella reveals pathogenesis evolution and contrasting karyotype dynamics via intercentromeric recombination or chromosome fusion.</title>
        <authorList>
            <person name="Coelho M.A."/>
            <person name="David-Palma M."/>
            <person name="Shea T."/>
            <person name="Bowers K."/>
            <person name="McGinley-Smith S."/>
            <person name="Mohammad A.W."/>
            <person name="Gnirke A."/>
            <person name="Yurkov A.M."/>
            <person name="Nowrousian M."/>
            <person name="Sun S."/>
            <person name="Cuomo C.A."/>
            <person name="Heitman J."/>
        </authorList>
    </citation>
    <scope>NUCLEOTIDE SEQUENCE [LARGE SCALE GENOMIC DNA]</scope>
    <source>
        <strain evidence="7 8">CBS 13917</strain>
    </source>
</reference>
<evidence type="ECO:0000256" key="2">
    <source>
        <dbReference type="ARBA" id="ARBA00022448"/>
    </source>
</evidence>
<evidence type="ECO:0000256" key="5">
    <source>
        <dbReference type="SAM" id="MobiDB-lite"/>
    </source>
</evidence>
<comment type="caution">
    <text evidence="7">The sequence shown here is derived from an EMBL/GenBank/DDBJ whole genome shotgun (WGS) entry which is preliminary data.</text>
</comment>
<dbReference type="GO" id="GO:0015031">
    <property type="term" value="P:protein transport"/>
    <property type="evidence" value="ECO:0007669"/>
    <property type="project" value="UniProtKB-KW"/>
</dbReference>
<dbReference type="SUPFAM" id="SSF51004">
    <property type="entry name" value="C-terminal (heme d1) domain of cytochrome cd1-nitrite reductase"/>
    <property type="match status" value="1"/>
</dbReference>
<dbReference type="InterPro" id="IPR011048">
    <property type="entry name" value="Haem_d1_sf"/>
</dbReference>
<dbReference type="GO" id="GO:0006914">
    <property type="term" value="P:autophagy"/>
    <property type="evidence" value="ECO:0007669"/>
    <property type="project" value="TreeGrafter"/>
</dbReference>
<feature type="domain" description="CNH" evidence="6">
    <location>
        <begin position="96"/>
        <end position="392"/>
    </location>
</feature>
<dbReference type="InterPro" id="IPR001180">
    <property type="entry name" value="CNH_dom"/>
</dbReference>
<accession>A0AAW0Z2G0</accession>
<dbReference type="PANTHER" id="PTHR12894:SF27">
    <property type="entry name" value="TRANSFORMING GROWTH FACTOR-BETA RECEPTOR-ASSOCIATED PROTEIN 1"/>
    <property type="match status" value="1"/>
</dbReference>
<dbReference type="GO" id="GO:0016020">
    <property type="term" value="C:membrane"/>
    <property type="evidence" value="ECO:0007669"/>
    <property type="project" value="TreeGrafter"/>
</dbReference>
<evidence type="ECO:0000259" key="6">
    <source>
        <dbReference type="PROSITE" id="PS50219"/>
    </source>
</evidence>
<dbReference type="Proteomes" id="UP001388673">
    <property type="component" value="Unassembled WGS sequence"/>
</dbReference>
<dbReference type="GO" id="GO:0005737">
    <property type="term" value="C:cytoplasm"/>
    <property type="evidence" value="ECO:0007669"/>
    <property type="project" value="UniProtKB-SubCell"/>
</dbReference>
<dbReference type="RefSeq" id="XP_066804587.1">
    <property type="nucleotide sequence ID" value="XM_066944664.1"/>
</dbReference>
<sequence>MISELPHFQIQPVLSDLYHTKDLLDFSGPSSPPLNNAQLVQASPSLFSSASSIAAAAGRRAAAVASAAASPSSQHSARVNTSLSPDRSGGAEVIQGKEVRCVEGYGPNMYVGGSDGVIEWWVCDGQASAGQNNGWILRNQHTLFPRRPVSKMYILPKIAKILIISDGTLHALALPNLEPISSSLVPPLRGVVSMALDDDELEWSGPGTEDKTAEMTVVIVRRKGLGVYRLGNRMNSVKELPLPSAPTHLALFQTYLCAAIHSPETDNTLYSIIDLSDASLTEVLPVTQIDPSVAEFVPNPNVVVIPGESEFLVTSFTGSTTMGVFLNGQGDPVRGTMEWDAHPLSIAVESGYIIALLRNNTVVIHSLADLDKPAQTIALETSFPAIALSYSPYGVSVRDLLRDERMAMTSITLLGGKLAPSETIGTKILASDPGASEGVDENQESSSPVTSPVGEEPPSGSGLTPPSSPHRKPIVTPQRGSSLGAPLPGPFSTAIAETLVIGPDGIQSLLPTQNILRLEALCAERHMEEAIALVDDERRRGRRGEVDVDKATHQATLRLMHLYLASHLFHEAMFDKAGDYFIRGKADPRLLVRCYRNHRGKVIGSAEEVDVYEGLKEILTTMPDVEEIVLTSIKRNYSPHVQPNSATAPETTVLRAALEDEARNMLTECLRKTRTSRRKGGGARGIDSRKIDIVVDTTLAKLLADKGTTNELLALLAQPNDCILTELEPFLTQRPYVLATVMRQQGRMDRVLELLREIAESPVPDPLCEDPVYELAQQLDSVKDPETFTKYILWLIGKSPSKGLEILMTQNPKTGIKLDDADLISSIRQVNEEAANRYLEHVVVLKRSPKKELHRELLDCLLNEAGSLAEDDGVKYHLEELETEYKLESEPRPFIVFLAYVAPDTPIKRVRLKLLLFLQGSPFYDLEAAAKRLEGMPLLKPELAVVYGRLGKHRQALHLLAREIGDSLSAQAYCTQGGEIIPPRVARIVGERVTGLQGWTTLGEVGRRRKDVDEETMRGLVKELLGVYMRDGKEYSRQAAWLLNAQSVHLDVLEVLDQMPDEWSVDVVSTFMKRSLRRGLHDRASWSVLKAIAAGQNLEVSEQHLDKIAQIPPIIKFAPAQSLPSPDEGSIPEKEWQSYDEKGGMLGLTSEQGDGEGRGEKVKVDGEDLDGGSSKEVGSLGLGEDERRNVL</sequence>
<name>A0AAW0Z2G0_9TREE</name>
<dbReference type="GO" id="GO:0034058">
    <property type="term" value="P:endosomal vesicle fusion"/>
    <property type="evidence" value="ECO:0007669"/>
    <property type="project" value="TreeGrafter"/>
</dbReference>
<dbReference type="Pfam" id="PF00780">
    <property type="entry name" value="CNH"/>
    <property type="match status" value="1"/>
</dbReference>
<evidence type="ECO:0000256" key="3">
    <source>
        <dbReference type="ARBA" id="ARBA00022490"/>
    </source>
</evidence>